<reference evidence="8 9" key="1">
    <citation type="submission" date="2018-07" db="EMBL/GenBank/DDBJ databases">
        <title>Genomic Encyclopedia of Type Strains, Phase III (KMG-III): the genomes of soil and plant-associated and newly described type strains.</title>
        <authorList>
            <person name="Whitman W."/>
        </authorList>
    </citation>
    <scope>NUCLEOTIDE SEQUENCE [LARGE SCALE GENOMIC DNA]</scope>
    <source>
        <strain evidence="8 9">CECT 7946</strain>
    </source>
</reference>
<gene>
    <name evidence="8" type="ORF">DFQ10_10592</name>
</gene>
<dbReference type="InterPro" id="IPR012338">
    <property type="entry name" value="Beta-lactam/transpept-like"/>
</dbReference>
<evidence type="ECO:0000256" key="5">
    <source>
        <dbReference type="RuleBase" id="RU361140"/>
    </source>
</evidence>
<evidence type="ECO:0000256" key="4">
    <source>
        <dbReference type="ARBA" id="ARBA00023251"/>
    </source>
</evidence>
<dbReference type="RefSeq" id="WP_115817597.1">
    <property type="nucleotide sequence ID" value="NZ_QRDV01000005.1"/>
</dbReference>
<dbReference type="GO" id="GO:0008800">
    <property type="term" value="F:beta-lactamase activity"/>
    <property type="evidence" value="ECO:0007669"/>
    <property type="project" value="UniProtKB-UniRule"/>
</dbReference>
<organism evidence="8 9">
    <name type="scientific">Winogradskyella eximia</name>
    <dbReference type="NCBI Taxonomy" id="262006"/>
    <lineage>
        <taxon>Bacteria</taxon>
        <taxon>Pseudomonadati</taxon>
        <taxon>Bacteroidota</taxon>
        <taxon>Flavobacteriia</taxon>
        <taxon>Flavobacteriales</taxon>
        <taxon>Flavobacteriaceae</taxon>
        <taxon>Winogradskyella</taxon>
    </lineage>
</organism>
<feature type="domain" description="Peptidase S12 Pab87-related C-terminal" evidence="7">
    <location>
        <begin position="366"/>
        <end position="443"/>
    </location>
</feature>
<dbReference type="Pfam" id="PF11954">
    <property type="entry name" value="DUF3471"/>
    <property type="match status" value="1"/>
</dbReference>
<comment type="caution">
    <text evidence="8">The sequence shown here is derived from an EMBL/GenBank/DDBJ whole genome shotgun (WGS) entry which is preliminary data.</text>
</comment>
<dbReference type="InterPro" id="IPR001466">
    <property type="entry name" value="Beta-lactam-related"/>
</dbReference>
<name>A0A3D9H1X6_9FLAO</name>
<evidence type="ECO:0000313" key="9">
    <source>
        <dbReference type="Proteomes" id="UP000256980"/>
    </source>
</evidence>
<dbReference type="OrthoDB" id="9793489at2"/>
<evidence type="ECO:0000256" key="2">
    <source>
        <dbReference type="ARBA" id="ARBA00007840"/>
    </source>
</evidence>
<dbReference type="AlphaFoldDB" id="A0A3D9H1X6"/>
<dbReference type="PANTHER" id="PTHR46825">
    <property type="entry name" value="D-ALANYL-D-ALANINE-CARBOXYPEPTIDASE/ENDOPEPTIDASE AMPH"/>
    <property type="match status" value="1"/>
</dbReference>
<dbReference type="EMBL" id="QRDV01000005">
    <property type="protein sequence ID" value="RED43494.1"/>
    <property type="molecule type" value="Genomic_DNA"/>
</dbReference>
<dbReference type="GO" id="GO:0017001">
    <property type="term" value="P:antibiotic catabolic process"/>
    <property type="evidence" value="ECO:0007669"/>
    <property type="project" value="InterPro"/>
</dbReference>
<dbReference type="InterPro" id="IPR021860">
    <property type="entry name" value="Peptidase_S12_Pab87-rel_C"/>
</dbReference>
<proteinExistence type="inferred from homology"/>
<dbReference type="GO" id="GO:0046677">
    <property type="term" value="P:response to antibiotic"/>
    <property type="evidence" value="ECO:0007669"/>
    <property type="project" value="UniProtKB-UniRule"/>
</dbReference>
<dbReference type="InterPro" id="IPR001586">
    <property type="entry name" value="Beta-lactam_class-C_AS"/>
</dbReference>
<dbReference type="SUPFAM" id="SSF56601">
    <property type="entry name" value="beta-lactamase/transpeptidase-like"/>
    <property type="match status" value="1"/>
</dbReference>
<dbReference type="EC" id="3.5.2.6" evidence="5"/>
<accession>A0A3D9H1X6</accession>
<dbReference type="Proteomes" id="UP000256980">
    <property type="component" value="Unassembled WGS sequence"/>
</dbReference>
<dbReference type="Pfam" id="PF00144">
    <property type="entry name" value="Beta-lactamase"/>
    <property type="match status" value="1"/>
</dbReference>
<dbReference type="InterPro" id="IPR050491">
    <property type="entry name" value="AmpC-like"/>
</dbReference>
<dbReference type="PANTHER" id="PTHR46825:SF8">
    <property type="entry name" value="BETA-LACTAMASE-RELATED"/>
    <property type="match status" value="1"/>
</dbReference>
<keyword evidence="3 5" id="KW-0378">Hydrolase</keyword>
<dbReference type="PROSITE" id="PS00336">
    <property type="entry name" value="BETA_LACTAMASE_C"/>
    <property type="match status" value="1"/>
</dbReference>
<comment type="similarity">
    <text evidence="2 5">Belongs to the class-C beta-lactamase family.</text>
</comment>
<evidence type="ECO:0000256" key="1">
    <source>
        <dbReference type="ARBA" id="ARBA00001526"/>
    </source>
</evidence>
<sequence>MKFNSAIFAILIFIQFGYAQNAEIPESIKEHIKARIDEGFNPSVALAYIEGEQVSYFNYGITEVKSGKSVNENTVYEIGSISKVFTTILLADEVLKGNMKLDDPISNYLPKAVTIPEYNGKQITLKDLATHTSGLPRMPDNFKPADYNNPFADYTVDLLYDFLSSYELQRAIGTQYEYSNLGMGLLGHILELHTGKAYEDLIKNRITEPLGMTMTGIAFTDVMKANLALGHNEQLEVVSNWDINSLAGAGAIRSTTSDMVKFITANIETSDTSLNRAMKLSHEIAFTDDSKNFNIGLAWHFGNKNTITWHNGGTGGYRAFTGFLNDTNRGVVVLTNSVSSVDGVGMKLLDAPVTLELPKKAEFPDVVEISNEALDIYIGKYQLAPEFIITITRKNNQLLLQATGQPQFEIFPSAENKFFLKVVEASITFNNDETGKVQGLTLHQGGQNMPAPKIE</sequence>
<protein>
    <recommendedName>
        <fullName evidence="5">Beta-lactamase</fullName>
        <ecNumber evidence="5">3.5.2.6</ecNumber>
    </recommendedName>
</protein>
<evidence type="ECO:0000259" key="7">
    <source>
        <dbReference type="Pfam" id="PF11954"/>
    </source>
</evidence>
<evidence type="ECO:0000259" key="6">
    <source>
        <dbReference type="Pfam" id="PF00144"/>
    </source>
</evidence>
<feature type="domain" description="Beta-lactamase-related" evidence="6">
    <location>
        <begin position="30"/>
        <end position="344"/>
    </location>
</feature>
<evidence type="ECO:0000313" key="8">
    <source>
        <dbReference type="EMBL" id="RED43494.1"/>
    </source>
</evidence>
<dbReference type="Gene3D" id="3.40.710.10">
    <property type="entry name" value="DD-peptidase/beta-lactamase superfamily"/>
    <property type="match status" value="1"/>
</dbReference>
<dbReference type="GO" id="GO:0030288">
    <property type="term" value="C:outer membrane-bounded periplasmic space"/>
    <property type="evidence" value="ECO:0007669"/>
    <property type="project" value="InterPro"/>
</dbReference>
<keyword evidence="4 5" id="KW-0046">Antibiotic resistance</keyword>
<keyword evidence="9" id="KW-1185">Reference proteome</keyword>
<comment type="catalytic activity">
    <reaction evidence="1 5">
        <text>a beta-lactam + H2O = a substituted beta-amino acid</text>
        <dbReference type="Rhea" id="RHEA:20401"/>
        <dbReference type="ChEBI" id="CHEBI:15377"/>
        <dbReference type="ChEBI" id="CHEBI:35627"/>
        <dbReference type="ChEBI" id="CHEBI:140347"/>
        <dbReference type="EC" id="3.5.2.6"/>
    </reaction>
</comment>
<evidence type="ECO:0000256" key="3">
    <source>
        <dbReference type="ARBA" id="ARBA00022801"/>
    </source>
</evidence>